<dbReference type="EMBL" id="UYWX01020377">
    <property type="protein sequence ID" value="VDM31878.1"/>
    <property type="molecule type" value="Genomic_DNA"/>
</dbReference>
<accession>A0A3P7HA90</accession>
<keyword evidence="2" id="KW-1185">Reference proteome</keyword>
<dbReference type="Proteomes" id="UP000274429">
    <property type="component" value="Unassembled WGS sequence"/>
</dbReference>
<sequence length="63" mass="7066">MRFLQIASLYQGVVGSIPPDESCKPGQKWDSGYVGGCSVLRSRWQGNEVDEGRHLFLIKPRTD</sequence>
<gene>
    <name evidence="1" type="ORF">TTAC_LOCUS7489</name>
</gene>
<protein>
    <submittedName>
        <fullName evidence="1">Uncharacterized protein</fullName>
    </submittedName>
</protein>
<dbReference type="AlphaFoldDB" id="A0A3P7HA90"/>
<name>A0A3P7HA90_HYDTA</name>
<reference evidence="1 2" key="1">
    <citation type="submission" date="2018-11" db="EMBL/GenBank/DDBJ databases">
        <authorList>
            <consortium name="Pathogen Informatics"/>
        </authorList>
    </citation>
    <scope>NUCLEOTIDE SEQUENCE [LARGE SCALE GENOMIC DNA]</scope>
</reference>
<organism evidence="1 2">
    <name type="scientific">Hydatigena taeniaeformis</name>
    <name type="common">Feline tapeworm</name>
    <name type="synonym">Taenia taeniaeformis</name>
    <dbReference type="NCBI Taxonomy" id="6205"/>
    <lineage>
        <taxon>Eukaryota</taxon>
        <taxon>Metazoa</taxon>
        <taxon>Spiralia</taxon>
        <taxon>Lophotrochozoa</taxon>
        <taxon>Platyhelminthes</taxon>
        <taxon>Cestoda</taxon>
        <taxon>Eucestoda</taxon>
        <taxon>Cyclophyllidea</taxon>
        <taxon>Taeniidae</taxon>
        <taxon>Hydatigera</taxon>
    </lineage>
</organism>
<evidence type="ECO:0000313" key="2">
    <source>
        <dbReference type="Proteomes" id="UP000274429"/>
    </source>
</evidence>
<proteinExistence type="predicted"/>
<evidence type="ECO:0000313" key="1">
    <source>
        <dbReference type="EMBL" id="VDM31878.1"/>
    </source>
</evidence>